<dbReference type="eggNOG" id="KOG3495">
    <property type="taxonomic scope" value="Eukaryota"/>
</dbReference>
<name>G3AUL4_SPAPN</name>
<evidence type="ECO:0000256" key="1">
    <source>
        <dbReference type="ARBA" id="ARBA00009502"/>
    </source>
</evidence>
<dbReference type="GeneID" id="18874735"/>
<protein>
    <submittedName>
        <fullName evidence="2">Uncharacterized protein</fullName>
    </submittedName>
</protein>
<dbReference type="HOGENOM" id="CLU_187039_1_1_1"/>
<dbReference type="RefSeq" id="XP_007377541.1">
    <property type="nucleotide sequence ID" value="XM_007377479.1"/>
</dbReference>
<dbReference type="GO" id="GO:0045259">
    <property type="term" value="C:proton-transporting ATP synthase complex"/>
    <property type="evidence" value="ECO:0007669"/>
    <property type="project" value="InterPro"/>
</dbReference>
<dbReference type="GO" id="GO:0046933">
    <property type="term" value="F:proton-transporting ATP synthase activity, rotational mechanism"/>
    <property type="evidence" value="ECO:0007669"/>
    <property type="project" value="InterPro"/>
</dbReference>
<proteinExistence type="inferred from homology"/>
<dbReference type="STRING" id="619300.G3AUL4"/>
<dbReference type="SUPFAM" id="SSF48690">
    <property type="entry name" value="Epsilon subunit of mitochondrial F1F0-ATP synthase"/>
    <property type="match status" value="1"/>
</dbReference>
<dbReference type="CDD" id="cd12153">
    <property type="entry name" value="F1-ATPase_epsilon"/>
    <property type="match status" value="1"/>
</dbReference>
<dbReference type="GO" id="GO:0005743">
    <property type="term" value="C:mitochondrial inner membrane"/>
    <property type="evidence" value="ECO:0007669"/>
    <property type="project" value="InterPro"/>
</dbReference>
<evidence type="ECO:0000313" key="3">
    <source>
        <dbReference type="Proteomes" id="UP000000709"/>
    </source>
</evidence>
<gene>
    <name evidence="2" type="ORF">SPAPADRAFT_63408</name>
</gene>
<organism evidence="3">
    <name type="scientific">Spathaspora passalidarum (strain NRRL Y-27907 / 11-Y1)</name>
    <dbReference type="NCBI Taxonomy" id="619300"/>
    <lineage>
        <taxon>Eukaryota</taxon>
        <taxon>Fungi</taxon>
        <taxon>Dikarya</taxon>
        <taxon>Ascomycota</taxon>
        <taxon>Saccharomycotina</taxon>
        <taxon>Pichiomycetes</taxon>
        <taxon>Debaryomycetaceae</taxon>
        <taxon>Spathaspora</taxon>
    </lineage>
</organism>
<dbReference type="OrthoDB" id="269124at2759"/>
<dbReference type="KEGG" id="spaa:SPAPADRAFT_63408"/>
<accession>G3AUL4</accession>
<dbReference type="Pfam" id="PF04627">
    <property type="entry name" value="ATP-synt_Eps"/>
    <property type="match status" value="1"/>
</dbReference>
<dbReference type="OMA" id="YTKYEKG"/>
<dbReference type="InParanoid" id="G3AUL4"/>
<dbReference type="Gene3D" id="1.10.1620.20">
    <property type="entry name" value="ATP synthase, F1 complex, epsilon subunit superfamily, mitochondrial"/>
    <property type="match status" value="1"/>
</dbReference>
<dbReference type="InterPro" id="IPR006721">
    <property type="entry name" value="ATP_synth_F1_esu_mt"/>
</dbReference>
<dbReference type="Proteomes" id="UP000000709">
    <property type="component" value="Unassembled WGS sequence"/>
</dbReference>
<reference evidence="2 3" key="1">
    <citation type="journal article" date="2011" name="Proc. Natl. Acad. Sci. U.S.A.">
        <title>Comparative genomics of xylose-fermenting fungi for enhanced biofuel production.</title>
        <authorList>
            <person name="Wohlbach D.J."/>
            <person name="Kuo A."/>
            <person name="Sato T.K."/>
            <person name="Potts K.M."/>
            <person name="Salamov A.A."/>
            <person name="LaButti K.M."/>
            <person name="Sun H."/>
            <person name="Clum A."/>
            <person name="Pangilinan J.L."/>
            <person name="Lindquist E.A."/>
            <person name="Lucas S."/>
            <person name="Lapidus A."/>
            <person name="Jin M."/>
            <person name="Gunawan C."/>
            <person name="Balan V."/>
            <person name="Dale B.E."/>
            <person name="Jeffries T.W."/>
            <person name="Zinkel R."/>
            <person name="Barry K.W."/>
            <person name="Grigoriev I.V."/>
            <person name="Gasch A.P."/>
        </authorList>
    </citation>
    <scope>NUCLEOTIDE SEQUENCE [LARGE SCALE GENOMIC DNA]</scope>
    <source>
        <strain evidence="3">NRRL Y-27907 / 11-Y1</strain>
    </source>
</reference>
<dbReference type="EMBL" id="GL996505">
    <property type="protein sequence ID" value="EGW30570.1"/>
    <property type="molecule type" value="Genomic_DNA"/>
</dbReference>
<dbReference type="InterPro" id="IPR036742">
    <property type="entry name" value="ATP_synth_F1_esu_sf_mt"/>
</dbReference>
<comment type="similarity">
    <text evidence="1">Belongs to the eukaryotic ATPase epsilon family.</text>
</comment>
<sequence length="60" mass="6578">MSAYKQAGISLNRAIAIAARTLRASLKPEFKVAAERRGHTEVKVINFEKGVQSEPRPLGN</sequence>
<keyword evidence="3" id="KW-1185">Reference proteome</keyword>
<dbReference type="AlphaFoldDB" id="G3AUL4"/>
<evidence type="ECO:0000313" key="2">
    <source>
        <dbReference type="EMBL" id="EGW30570.1"/>
    </source>
</evidence>